<dbReference type="InterPro" id="IPR001296">
    <property type="entry name" value="Glyco_trans_1"/>
</dbReference>
<name>A0A563VJ33_9CYAN</name>
<keyword evidence="4" id="KW-1185">Reference proteome</keyword>
<gene>
    <name evidence="3" type="ORF">H1P_1030021</name>
</gene>
<dbReference type="Gene3D" id="3.40.50.2000">
    <property type="entry name" value="Glycogen Phosphorylase B"/>
    <property type="match status" value="2"/>
</dbReference>
<dbReference type="InterPro" id="IPR050194">
    <property type="entry name" value="Glycosyltransferase_grp1"/>
</dbReference>
<dbReference type="PANTHER" id="PTHR45947">
    <property type="entry name" value="SULFOQUINOVOSYL TRANSFERASE SQD2"/>
    <property type="match status" value="1"/>
</dbReference>
<dbReference type="EMBL" id="CAACVJ010000006">
    <property type="protein sequence ID" value="VEP11422.1"/>
    <property type="molecule type" value="Genomic_DNA"/>
</dbReference>
<accession>A0A563VJ33</accession>
<dbReference type="Pfam" id="PF00534">
    <property type="entry name" value="Glycos_transf_1"/>
    <property type="match status" value="1"/>
</dbReference>
<evidence type="ECO:0000313" key="4">
    <source>
        <dbReference type="Proteomes" id="UP000320055"/>
    </source>
</evidence>
<evidence type="ECO:0000313" key="3">
    <source>
        <dbReference type="EMBL" id="VEP11422.1"/>
    </source>
</evidence>
<keyword evidence="3" id="KW-0808">Transferase</keyword>
<dbReference type="PANTHER" id="PTHR45947:SF3">
    <property type="entry name" value="SULFOQUINOVOSYL TRANSFERASE SQD2"/>
    <property type="match status" value="1"/>
</dbReference>
<feature type="domain" description="Glycosyl transferase family 1" evidence="1">
    <location>
        <begin position="209"/>
        <end position="380"/>
    </location>
</feature>
<feature type="domain" description="Glycosyltransferase subfamily 4-like N-terminal" evidence="2">
    <location>
        <begin position="24"/>
        <end position="196"/>
    </location>
</feature>
<dbReference type="AlphaFoldDB" id="A0A563VJ33"/>
<dbReference type="InterPro" id="IPR028098">
    <property type="entry name" value="Glyco_trans_4-like_N"/>
</dbReference>
<dbReference type="Pfam" id="PF13439">
    <property type="entry name" value="Glyco_transf_4"/>
    <property type="match status" value="1"/>
</dbReference>
<proteinExistence type="predicted"/>
<reference evidence="3 4" key="1">
    <citation type="submission" date="2019-01" db="EMBL/GenBank/DDBJ databases">
        <authorList>
            <person name="Brito A."/>
        </authorList>
    </citation>
    <scope>NUCLEOTIDE SEQUENCE [LARGE SCALE GENOMIC DNA]</scope>
    <source>
        <strain evidence="3">1</strain>
    </source>
</reference>
<dbReference type="OrthoDB" id="9795068at2"/>
<evidence type="ECO:0000259" key="1">
    <source>
        <dbReference type="Pfam" id="PF00534"/>
    </source>
</evidence>
<evidence type="ECO:0000259" key="2">
    <source>
        <dbReference type="Pfam" id="PF13439"/>
    </source>
</evidence>
<dbReference type="RefSeq" id="WP_144868838.1">
    <property type="nucleotide sequence ID" value="NZ_LR213859.1"/>
</dbReference>
<dbReference type="SUPFAM" id="SSF53756">
    <property type="entry name" value="UDP-Glycosyltransferase/glycogen phosphorylase"/>
    <property type="match status" value="1"/>
</dbReference>
<sequence length="437" mass="49201">MQSRPTIALISVHSDPATETGSQNVYVRQLGEALSRLGWQVDMFTRKTDASQSDMVQHNPNCRTIRLSAGVEQFVPRQKLIGYLPEFLKQLRQFQLANNIQYSLIHTNYWLSAWVGMELKKIQPLKHVHTFHSLSAVRYAKIDHLSHIAKIRLAIEKACLERADLTIATCPQQREYLRKLVSTKGNIEIVPCGTDTHIFGSVASITAKGKLDIESGVFNLLYAGRFARPQGIETLVRAVHKLYLSGIPNIHLTLVSSSHRHVSNQLERKRIKKLIEDLGIKNITTFAERISREELAMYYAAADVCVVPSYYNPSGMVALEAMASGTPVVASNVDGLKYVVEHEQTGLLFPPKNTTVLTETIHRLIADPKLRWKLGVSARERVEDLFTWDGVANQLSDFYQELIEAHNLELLKQNLELELLNRSLKNSIGGKTNEVVS</sequence>
<organism evidence="3 4">
    <name type="scientific">Hyella patelloides LEGE 07179</name>
    <dbReference type="NCBI Taxonomy" id="945734"/>
    <lineage>
        <taxon>Bacteria</taxon>
        <taxon>Bacillati</taxon>
        <taxon>Cyanobacteriota</taxon>
        <taxon>Cyanophyceae</taxon>
        <taxon>Pleurocapsales</taxon>
        <taxon>Hyellaceae</taxon>
        <taxon>Hyella</taxon>
    </lineage>
</organism>
<protein>
    <submittedName>
        <fullName evidence="3">Glycosyl transferase group 1</fullName>
    </submittedName>
</protein>
<dbReference type="Proteomes" id="UP000320055">
    <property type="component" value="Unassembled WGS sequence"/>
</dbReference>
<dbReference type="GO" id="GO:0016757">
    <property type="term" value="F:glycosyltransferase activity"/>
    <property type="evidence" value="ECO:0007669"/>
    <property type="project" value="InterPro"/>
</dbReference>